<sequence length="177" mass="20068">MLFVVGLYQLSIGVRTYPRKPHFLLILFLVSKSVKSDFFCCFNSCPRSFSTLSRPAPFLSTTRLPLSFNLLRFLFSLLCGCEFLQVLIPFFFYILFCFLAFEALSTAVPTLWRLQSVPCREPFLPIWNSVAFASTRGTSGKSSPAFTLFVLDRRVFERFGQSVIFAGSTMSSANGER</sequence>
<protein>
    <submittedName>
        <fullName evidence="2">Uncharacterized protein</fullName>
    </submittedName>
</protein>
<proteinExistence type="predicted"/>
<keyword evidence="1" id="KW-1133">Transmembrane helix</keyword>
<organism evidence="2">
    <name type="scientific">Ixodes ricinus</name>
    <name type="common">Common tick</name>
    <name type="synonym">Acarus ricinus</name>
    <dbReference type="NCBI Taxonomy" id="34613"/>
    <lineage>
        <taxon>Eukaryota</taxon>
        <taxon>Metazoa</taxon>
        <taxon>Ecdysozoa</taxon>
        <taxon>Arthropoda</taxon>
        <taxon>Chelicerata</taxon>
        <taxon>Arachnida</taxon>
        <taxon>Acari</taxon>
        <taxon>Parasitiformes</taxon>
        <taxon>Ixodida</taxon>
        <taxon>Ixodoidea</taxon>
        <taxon>Ixodidae</taxon>
        <taxon>Ixodinae</taxon>
        <taxon>Ixodes</taxon>
    </lineage>
</organism>
<dbReference type="AlphaFoldDB" id="A0A147BBH1"/>
<keyword evidence="1" id="KW-0472">Membrane</keyword>
<keyword evidence="1" id="KW-0812">Transmembrane</keyword>
<feature type="transmembrane region" description="Helical" evidence="1">
    <location>
        <begin position="73"/>
        <end position="101"/>
    </location>
</feature>
<evidence type="ECO:0000313" key="2">
    <source>
        <dbReference type="EMBL" id="JAR88113.1"/>
    </source>
</evidence>
<dbReference type="EMBL" id="GEGO01007291">
    <property type="protein sequence ID" value="JAR88113.1"/>
    <property type="molecule type" value="Transcribed_RNA"/>
</dbReference>
<reference evidence="2" key="1">
    <citation type="journal article" date="2018" name="PLoS Negl. Trop. Dis.">
        <title>Sialome diversity of ticks revealed by RNAseq of single tick salivary glands.</title>
        <authorList>
            <person name="Perner J."/>
            <person name="Kropackova S."/>
            <person name="Kopacek P."/>
            <person name="Ribeiro J.M."/>
        </authorList>
    </citation>
    <scope>NUCLEOTIDE SEQUENCE</scope>
    <source>
        <strain evidence="2">Siblings of single egg batch collected in Ceske Budejovice</strain>
        <tissue evidence="2">Salivary glands</tissue>
    </source>
</reference>
<evidence type="ECO:0000256" key="1">
    <source>
        <dbReference type="SAM" id="Phobius"/>
    </source>
</evidence>
<accession>A0A147BBH1</accession>
<name>A0A147BBH1_IXORI</name>